<dbReference type="AlphaFoldDB" id="A0AAD5T288"/>
<evidence type="ECO:0000313" key="2">
    <source>
        <dbReference type="Proteomes" id="UP001211907"/>
    </source>
</evidence>
<sequence length="123" mass="13609">MHLDATISPNPLFICNIAYDVELSIGVFFRSLSVTANSRIFLIETSTGYLLGTSLGNTSYVNVTDPQQTMIRVKPEQNSDLYSRLVAQTLLARYVSYADIFNSGEIVSFQTTISDGSLWIIST</sequence>
<keyword evidence="2" id="KW-1185">Reference proteome</keyword>
<comment type="caution">
    <text evidence="1">The sequence shown here is derived from an EMBL/GenBank/DDBJ whole genome shotgun (WGS) entry which is preliminary data.</text>
</comment>
<feature type="non-terminal residue" evidence="1">
    <location>
        <position position="123"/>
    </location>
</feature>
<reference evidence="1" key="1">
    <citation type="submission" date="2020-05" db="EMBL/GenBank/DDBJ databases">
        <title>Phylogenomic resolution of chytrid fungi.</title>
        <authorList>
            <person name="Stajich J.E."/>
            <person name="Amses K."/>
            <person name="Simmons R."/>
            <person name="Seto K."/>
            <person name="Myers J."/>
            <person name="Bonds A."/>
            <person name="Quandt C.A."/>
            <person name="Barry K."/>
            <person name="Liu P."/>
            <person name="Grigoriev I."/>
            <person name="Longcore J.E."/>
            <person name="James T.Y."/>
        </authorList>
    </citation>
    <scope>NUCLEOTIDE SEQUENCE</scope>
    <source>
        <strain evidence="1">JEL0513</strain>
    </source>
</reference>
<proteinExistence type="predicted"/>
<dbReference type="EMBL" id="JADGJH010000765">
    <property type="protein sequence ID" value="KAJ3123032.1"/>
    <property type="molecule type" value="Genomic_DNA"/>
</dbReference>
<name>A0AAD5T288_9FUNG</name>
<dbReference type="Proteomes" id="UP001211907">
    <property type="component" value="Unassembled WGS sequence"/>
</dbReference>
<organism evidence="1 2">
    <name type="scientific">Physocladia obscura</name>
    <dbReference type="NCBI Taxonomy" id="109957"/>
    <lineage>
        <taxon>Eukaryota</taxon>
        <taxon>Fungi</taxon>
        <taxon>Fungi incertae sedis</taxon>
        <taxon>Chytridiomycota</taxon>
        <taxon>Chytridiomycota incertae sedis</taxon>
        <taxon>Chytridiomycetes</taxon>
        <taxon>Chytridiales</taxon>
        <taxon>Chytriomycetaceae</taxon>
        <taxon>Physocladia</taxon>
    </lineage>
</organism>
<accession>A0AAD5T288</accession>
<protein>
    <submittedName>
        <fullName evidence="1">Uncharacterized protein</fullName>
    </submittedName>
</protein>
<gene>
    <name evidence="1" type="ORF">HK100_011746</name>
</gene>
<evidence type="ECO:0000313" key="1">
    <source>
        <dbReference type="EMBL" id="KAJ3123032.1"/>
    </source>
</evidence>